<name>A0ACB9LGX6_9MYRT</name>
<proteinExistence type="predicted"/>
<gene>
    <name evidence="1" type="ORF">MLD38_035572</name>
</gene>
<dbReference type="EMBL" id="CM042890">
    <property type="protein sequence ID" value="KAI4310606.1"/>
    <property type="molecule type" value="Genomic_DNA"/>
</dbReference>
<evidence type="ECO:0000313" key="1">
    <source>
        <dbReference type="EMBL" id="KAI4310606.1"/>
    </source>
</evidence>
<evidence type="ECO:0000313" key="2">
    <source>
        <dbReference type="Proteomes" id="UP001057402"/>
    </source>
</evidence>
<protein>
    <submittedName>
        <fullName evidence="1">Uncharacterized protein</fullName>
    </submittedName>
</protein>
<sequence>MILLCSLDIWDPGIFIGNDQVVHFTRRGQEVGTGTVLNLLLMSSGPTRLRGPCPTCTPPEQGHGVVLSCLDCFLFGSVLYWFEYSVTPAHFLAKARGGTCTLTVSDRDSLMVHRAM</sequence>
<reference evidence="2" key="1">
    <citation type="journal article" date="2023" name="Front. Plant Sci.">
        <title>Chromosomal-level genome assembly of Melastoma candidum provides insights into trichome evolution.</title>
        <authorList>
            <person name="Zhong Y."/>
            <person name="Wu W."/>
            <person name="Sun C."/>
            <person name="Zou P."/>
            <person name="Liu Y."/>
            <person name="Dai S."/>
            <person name="Zhou R."/>
        </authorList>
    </citation>
    <scope>NUCLEOTIDE SEQUENCE [LARGE SCALE GENOMIC DNA]</scope>
</reference>
<dbReference type="Proteomes" id="UP001057402">
    <property type="component" value="Chromosome 11"/>
</dbReference>
<accession>A0ACB9LGX6</accession>
<organism evidence="1 2">
    <name type="scientific">Melastoma candidum</name>
    <dbReference type="NCBI Taxonomy" id="119954"/>
    <lineage>
        <taxon>Eukaryota</taxon>
        <taxon>Viridiplantae</taxon>
        <taxon>Streptophyta</taxon>
        <taxon>Embryophyta</taxon>
        <taxon>Tracheophyta</taxon>
        <taxon>Spermatophyta</taxon>
        <taxon>Magnoliopsida</taxon>
        <taxon>eudicotyledons</taxon>
        <taxon>Gunneridae</taxon>
        <taxon>Pentapetalae</taxon>
        <taxon>rosids</taxon>
        <taxon>malvids</taxon>
        <taxon>Myrtales</taxon>
        <taxon>Melastomataceae</taxon>
        <taxon>Melastomatoideae</taxon>
        <taxon>Melastomateae</taxon>
        <taxon>Melastoma</taxon>
    </lineage>
</organism>
<keyword evidence="2" id="KW-1185">Reference proteome</keyword>
<comment type="caution">
    <text evidence="1">The sequence shown here is derived from an EMBL/GenBank/DDBJ whole genome shotgun (WGS) entry which is preliminary data.</text>
</comment>